<evidence type="ECO:0000259" key="2">
    <source>
        <dbReference type="Pfam" id="PF05232"/>
    </source>
</evidence>
<gene>
    <name evidence="3" type="ORF">QWJ08_05535</name>
</gene>
<dbReference type="Proteomes" id="UP001169719">
    <property type="component" value="Unassembled WGS sequence"/>
</dbReference>
<keyword evidence="1" id="KW-0812">Transmembrane</keyword>
<keyword evidence="1" id="KW-0472">Membrane</keyword>
<dbReference type="EMBL" id="JAUEOZ010000001">
    <property type="protein sequence ID" value="MDN2480849.1"/>
    <property type="molecule type" value="Genomic_DNA"/>
</dbReference>
<accession>A0ABT7XYK5</accession>
<proteinExistence type="predicted"/>
<feature type="transmembrane region" description="Helical" evidence="1">
    <location>
        <begin position="86"/>
        <end position="108"/>
    </location>
</feature>
<comment type="caution">
    <text evidence="3">The sequence shown here is derived from an EMBL/GenBank/DDBJ whole genome shotgun (WGS) entry which is preliminary data.</text>
</comment>
<evidence type="ECO:0000256" key="1">
    <source>
        <dbReference type="SAM" id="Phobius"/>
    </source>
</evidence>
<reference evidence="3" key="1">
    <citation type="submission" date="2024-05" db="EMBL/GenBank/DDBJ databases">
        <title>Genome Sequences of Four Agar- Degrading Marine Bacteria.</title>
        <authorList>
            <person name="Phillips E.K."/>
            <person name="Shaffer J.C."/>
            <person name="Henson M.W."/>
            <person name="Temperton B."/>
            <person name="Thrash C.J."/>
            <person name="Martin M.O."/>
        </authorList>
    </citation>
    <scope>NUCLEOTIDE SEQUENCE</scope>
    <source>
        <strain evidence="3">EKP203</strain>
    </source>
</reference>
<keyword evidence="1" id="KW-1133">Transmembrane helix</keyword>
<feature type="transmembrane region" description="Helical" evidence="1">
    <location>
        <begin position="44"/>
        <end position="66"/>
    </location>
</feature>
<name>A0ABT7XYK5_9VIBR</name>
<dbReference type="NCBIfam" id="NF033664">
    <property type="entry name" value="PACE_transport"/>
    <property type="match status" value="1"/>
</dbReference>
<feature type="transmembrane region" description="Helical" evidence="1">
    <location>
        <begin position="120"/>
        <end position="137"/>
    </location>
</feature>
<feature type="domain" description="Chlorhexidine efflux transporter" evidence="2">
    <location>
        <begin position="80"/>
        <end position="142"/>
    </location>
</feature>
<feature type="transmembrane region" description="Helical" evidence="1">
    <location>
        <begin position="20"/>
        <end position="38"/>
    </location>
</feature>
<organism evidence="3 4">
    <name type="scientific">Vibrio agarivorans</name>
    <dbReference type="NCBI Taxonomy" id="153622"/>
    <lineage>
        <taxon>Bacteria</taxon>
        <taxon>Pseudomonadati</taxon>
        <taxon>Pseudomonadota</taxon>
        <taxon>Gammaproteobacteria</taxon>
        <taxon>Vibrionales</taxon>
        <taxon>Vibrionaceae</taxon>
        <taxon>Vibrio</taxon>
    </lineage>
</organism>
<dbReference type="Pfam" id="PF05232">
    <property type="entry name" value="BTP"/>
    <property type="match status" value="2"/>
</dbReference>
<sequence length="155" mass="17826">MNSLSPINKTTDGERIIHSIAFEFGLIATLMPISYLFMSSKSHSVGLIAVALSVFAMLWNYVFNLLFDQCLFNVQGHYTKSPKLRIIHTVLFELGLILITVPILAWSLQVGFIEALLTDLTFVCYAFIYAWGFNLMYDRLRPFQFLKSYLGRKRQ</sequence>
<dbReference type="RefSeq" id="WP_289961009.1">
    <property type="nucleotide sequence ID" value="NZ_JAUEOZ010000001.1"/>
</dbReference>
<evidence type="ECO:0000313" key="3">
    <source>
        <dbReference type="EMBL" id="MDN2480849.1"/>
    </source>
</evidence>
<dbReference type="InterPro" id="IPR007896">
    <property type="entry name" value="BTP_bacteria"/>
</dbReference>
<dbReference type="InterPro" id="IPR058208">
    <property type="entry name" value="PACE"/>
</dbReference>
<protein>
    <submittedName>
        <fullName evidence="3">PACE efflux transporter</fullName>
    </submittedName>
</protein>
<feature type="domain" description="Chlorhexidine efflux transporter" evidence="2">
    <location>
        <begin position="14"/>
        <end position="69"/>
    </location>
</feature>
<evidence type="ECO:0000313" key="4">
    <source>
        <dbReference type="Proteomes" id="UP001169719"/>
    </source>
</evidence>
<keyword evidence="4" id="KW-1185">Reference proteome</keyword>